<accession>A0A7G9GPF8</accession>
<proteinExistence type="predicted"/>
<keyword evidence="2" id="KW-1185">Reference proteome</keyword>
<dbReference type="RefSeq" id="WP_117455884.1">
    <property type="nucleotide sequence ID" value="NZ_CP060636.1"/>
</dbReference>
<organism evidence="1 2">
    <name type="scientific">[Eubacterium] hominis</name>
    <dbReference type="NCBI Taxonomy" id="2764325"/>
    <lineage>
        <taxon>Bacteria</taxon>
        <taxon>Bacillati</taxon>
        <taxon>Bacillota</taxon>
        <taxon>Erysipelotrichia</taxon>
        <taxon>Erysipelotrichales</taxon>
        <taxon>Erysipelotrichaceae</taxon>
        <taxon>Amedibacillus</taxon>
    </lineage>
</organism>
<sequence>MKYAISSCLMGVNCKYSGGNNGNEKLISFMKDKNYILVCPEVLGGLPTPRACSEIVNDKVINTLQEDVTAQFEKGAQLALDQILENQVDLVITQSRSPSCGKGIVYDGTFSKKLTKGNGKFVQLLLQHNIPVMDIEEFLTKIS</sequence>
<dbReference type="InterPro" id="IPR007553">
    <property type="entry name" value="2-thiour_desulf"/>
</dbReference>
<dbReference type="PANTHER" id="PTHR30087:SF1">
    <property type="entry name" value="HYPOTHETICAL CYTOSOLIC PROTEIN"/>
    <property type="match status" value="1"/>
</dbReference>
<reference evidence="1 2" key="1">
    <citation type="submission" date="2020-08" db="EMBL/GenBank/DDBJ databases">
        <authorList>
            <person name="Liu C."/>
            <person name="Sun Q."/>
        </authorList>
    </citation>
    <scope>NUCLEOTIDE SEQUENCE [LARGE SCALE GENOMIC DNA]</scope>
    <source>
        <strain evidence="1 2">NSJ-61</strain>
    </source>
</reference>
<dbReference type="KEGG" id="ehn:H9Q80_01685"/>
<dbReference type="PANTHER" id="PTHR30087">
    <property type="entry name" value="INNER MEMBRANE PROTEIN"/>
    <property type="match status" value="1"/>
</dbReference>
<dbReference type="Proteomes" id="UP000515856">
    <property type="component" value="Chromosome"/>
</dbReference>
<name>A0A7G9GPF8_9FIRM</name>
<dbReference type="EMBL" id="CP060636">
    <property type="protein sequence ID" value="QNM12690.1"/>
    <property type="molecule type" value="Genomic_DNA"/>
</dbReference>
<dbReference type="Pfam" id="PF04463">
    <property type="entry name" value="2-thiour_desulf"/>
    <property type="match status" value="1"/>
</dbReference>
<dbReference type="AlphaFoldDB" id="A0A7G9GPF8"/>
<evidence type="ECO:0000313" key="1">
    <source>
        <dbReference type="EMBL" id="QNM12690.1"/>
    </source>
</evidence>
<protein>
    <submittedName>
        <fullName evidence="1">DUF523 domain-containing protein</fullName>
    </submittedName>
</protein>
<gene>
    <name evidence="1" type="ORF">H9Q80_01685</name>
</gene>
<evidence type="ECO:0000313" key="2">
    <source>
        <dbReference type="Proteomes" id="UP000515856"/>
    </source>
</evidence>